<evidence type="ECO:0000256" key="1">
    <source>
        <dbReference type="SAM" id="MobiDB-lite"/>
    </source>
</evidence>
<organism evidence="3 4">
    <name type="scientific">Leifsonella bigeumensis</name>
    <dbReference type="NCBI Taxonomy" id="433643"/>
    <lineage>
        <taxon>Bacteria</taxon>
        <taxon>Bacillati</taxon>
        <taxon>Actinomycetota</taxon>
        <taxon>Actinomycetes</taxon>
        <taxon>Micrococcales</taxon>
        <taxon>Microbacteriaceae</taxon>
        <taxon>Leifsonella</taxon>
    </lineage>
</organism>
<feature type="compositionally biased region" description="Basic and acidic residues" evidence="1">
    <location>
        <begin position="413"/>
        <end position="426"/>
    </location>
</feature>
<dbReference type="PANTHER" id="PTHR22674:SF6">
    <property type="entry name" value="NTPASE KAP FAMILY P-LOOP DOMAIN-CONTAINING PROTEIN 1"/>
    <property type="match status" value="1"/>
</dbReference>
<name>A0ABP7FAG4_9MICO</name>
<dbReference type="Gene3D" id="3.40.50.300">
    <property type="entry name" value="P-loop containing nucleotide triphosphate hydrolases"/>
    <property type="match status" value="1"/>
</dbReference>
<dbReference type="EMBL" id="BAABAE010000002">
    <property type="protein sequence ID" value="GAA3734830.1"/>
    <property type="molecule type" value="Genomic_DNA"/>
</dbReference>
<keyword evidence="4" id="KW-1185">Reference proteome</keyword>
<gene>
    <name evidence="3" type="ORF">GCM10022239_08700</name>
</gene>
<proteinExistence type="predicted"/>
<evidence type="ECO:0000313" key="4">
    <source>
        <dbReference type="Proteomes" id="UP001501004"/>
    </source>
</evidence>
<dbReference type="RefSeq" id="WP_344754084.1">
    <property type="nucleotide sequence ID" value="NZ_BAABAE010000002.1"/>
</dbReference>
<dbReference type="InterPro" id="IPR027417">
    <property type="entry name" value="P-loop_NTPase"/>
</dbReference>
<dbReference type="Pfam" id="PF07693">
    <property type="entry name" value="KAP_NTPase"/>
    <property type="match status" value="1"/>
</dbReference>
<dbReference type="InterPro" id="IPR011646">
    <property type="entry name" value="KAP_P-loop"/>
</dbReference>
<evidence type="ECO:0000259" key="2">
    <source>
        <dbReference type="Pfam" id="PF07693"/>
    </source>
</evidence>
<comment type="caution">
    <text evidence="3">The sequence shown here is derived from an EMBL/GenBank/DDBJ whole genome shotgun (WGS) entry which is preliminary data.</text>
</comment>
<dbReference type="SUPFAM" id="SSF52540">
    <property type="entry name" value="P-loop containing nucleoside triphosphate hydrolases"/>
    <property type="match status" value="1"/>
</dbReference>
<reference evidence="4" key="1">
    <citation type="journal article" date="2019" name="Int. J. Syst. Evol. Microbiol.">
        <title>The Global Catalogue of Microorganisms (GCM) 10K type strain sequencing project: providing services to taxonomists for standard genome sequencing and annotation.</title>
        <authorList>
            <consortium name="The Broad Institute Genomics Platform"/>
            <consortium name="The Broad Institute Genome Sequencing Center for Infectious Disease"/>
            <person name="Wu L."/>
            <person name="Ma J."/>
        </authorList>
    </citation>
    <scope>NUCLEOTIDE SEQUENCE [LARGE SCALE GENOMIC DNA]</scope>
    <source>
        <strain evidence="4">JCM 16949</strain>
    </source>
</reference>
<feature type="domain" description="KAP NTPase" evidence="2">
    <location>
        <begin position="25"/>
        <end position="362"/>
    </location>
</feature>
<dbReference type="Proteomes" id="UP001501004">
    <property type="component" value="Unassembled WGS sequence"/>
</dbReference>
<dbReference type="PANTHER" id="PTHR22674">
    <property type="entry name" value="NTPASE, KAP FAMILY P-LOOP DOMAIN-CONTAINING 1"/>
    <property type="match status" value="1"/>
</dbReference>
<sequence length="613" mass="66682">MADDVEVDSLSLWSDEPASTDLLSFNAVAETIADALFDEKLNPIALGVSGSWGSGKTTVLNLIDAQVTLRSADEEKSVLVVRADPWRYDPSVGPKESLISEVLAALSKEFSDADAVGKTAGDAFKKLVKRVNWAKALKLAARTSLTLQLPKLDDVLDLVSDTPESLDSVKGMMAFREEFRAFLQEPALAHVAQVVVLVDDLDRCLPDTVVETLEAIRLFLSVEGMSFVIAADEERVADAIQQKLKTPNAPNEEEGVASLYLHKIVQTTIPLPALSYFDTRAYLFLLLAQSKVPSETYDQLVLDCSALRVGAGSLDDLTLPDEYDLSLEVATASRLTPILYEKFKGNPRRIKRFMNDLNVRSSVASKRGIKLEADAIAKLMVLEKLLDGDFTTVLNWLAKGQLRPQLEALEKVRTSGAGGEDRDAKPVKAGKQPVEPKEDTLGGFSATMVRWAKLPPALDATAVSGYLTLAAAFKGRQLVDESLPEQLRDIAAALTSSSQIDRTSVKDEELKEMPLGDVTELLLHLGRRMQDDPSVQLNTVNAILTLAKLHPQAMATAKIALSKLPAQEVATPTALLFDTGSSQQFEDILTSWKNGAQDDRLVKAIDSVAKGWS</sequence>
<dbReference type="InterPro" id="IPR052754">
    <property type="entry name" value="NTPase_KAP_P-loop"/>
</dbReference>
<evidence type="ECO:0000313" key="3">
    <source>
        <dbReference type="EMBL" id="GAA3734830.1"/>
    </source>
</evidence>
<feature type="region of interest" description="Disordered" evidence="1">
    <location>
        <begin position="413"/>
        <end position="439"/>
    </location>
</feature>
<protein>
    <submittedName>
        <fullName evidence="3">KAP family P-loop domain protein</fullName>
    </submittedName>
</protein>
<accession>A0ABP7FAG4</accession>